<sequence>MLAPKLIIPATGTVIDLATAKQQCRVDADVTEDDALIEGFVAAATRHVEKTLDMALLKQTWRDYSCRFNGCIRLSKAPVITVVNVKFFDGDNVQQTVNSADYQMLVDAEGAYVSFGSSWSAPSIYDRPDAVSVDYEAGVDGADKVEPQIRTAILLHLAFLYENREMSLDTVMTPTGAYETLIWPFRKTVV</sequence>
<dbReference type="RefSeq" id="WP_132611389.1">
    <property type="nucleotide sequence ID" value="NZ_SMBI01000005.1"/>
</dbReference>
<evidence type="ECO:0000313" key="1">
    <source>
        <dbReference type="EMBL" id="TCU25290.1"/>
    </source>
</evidence>
<reference evidence="1 2" key="1">
    <citation type="submission" date="2019-03" db="EMBL/GenBank/DDBJ databases">
        <title>Genomic Encyclopedia of Type Strains, Phase IV (KMG-V): Genome sequencing to study the core and pangenomes of soil and plant-associated prokaryotes.</title>
        <authorList>
            <person name="Whitman W."/>
        </authorList>
    </citation>
    <scope>NUCLEOTIDE SEQUENCE [LARGE SCALE GENOMIC DNA]</scope>
    <source>
        <strain evidence="1 2">FB403</strain>
    </source>
</reference>
<dbReference type="AlphaFoldDB" id="A0AAX2QRK4"/>
<gene>
    <name evidence="1" type="ORF">EV131_105404</name>
</gene>
<protein>
    <submittedName>
        <fullName evidence="1">PhiE125 gp8 family phage protein</fullName>
    </submittedName>
</protein>
<dbReference type="NCBIfam" id="TIGR01560">
    <property type="entry name" value="put_DNA_pack"/>
    <property type="match status" value="1"/>
</dbReference>
<name>A0AAX2QRK4_9HYPH</name>
<accession>A0AAX2QRK4</accession>
<dbReference type="NCBIfam" id="TIGR02215">
    <property type="entry name" value="phage_chp_gp8"/>
    <property type="match status" value="1"/>
</dbReference>
<proteinExistence type="predicted"/>
<dbReference type="Gene3D" id="1.10.3230.30">
    <property type="entry name" value="Phage gp6-like head-tail connector protein"/>
    <property type="match status" value="1"/>
</dbReference>
<dbReference type="Proteomes" id="UP000295021">
    <property type="component" value="Unassembled WGS sequence"/>
</dbReference>
<dbReference type="InterPro" id="IPR021146">
    <property type="entry name" value="Phage_gp6-like_head-tail"/>
</dbReference>
<dbReference type="EMBL" id="SMBI01000005">
    <property type="protein sequence ID" value="TCU25290.1"/>
    <property type="molecule type" value="Genomic_DNA"/>
</dbReference>
<dbReference type="Pfam" id="PF05135">
    <property type="entry name" value="Phage_connect_1"/>
    <property type="match status" value="1"/>
</dbReference>
<dbReference type="CDD" id="cd08054">
    <property type="entry name" value="gp6"/>
    <property type="match status" value="1"/>
</dbReference>
<organism evidence="1 2">
    <name type="scientific">Rhizobium laguerreae</name>
    <dbReference type="NCBI Taxonomy" id="1076926"/>
    <lineage>
        <taxon>Bacteria</taxon>
        <taxon>Pseudomonadati</taxon>
        <taxon>Pseudomonadota</taxon>
        <taxon>Alphaproteobacteria</taxon>
        <taxon>Hyphomicrobiales</taxon>
        <taxon>Rhizobiaceae</taxon>
        <taxon>Rhizobium/Agrobacterium group</taxon>
        <taxon>Rhizobium</taxon>
    </lineage>
</organism>
<comment type="caution">
    <text evidence="1">The sequence shown here is derived from an EMBL/GenBank/DDBJ whole genome shotgun (WGS) entry which is preliminary data.</text>
</comment>
<dbReference type="InterPro" id="IPR006450">
    <property type="entry name" value="Phage_HK97_gp6-like"/>
</dbReference>
<evidence type="ECO:0000313" key="2">
    <source>
        <dbReference type="Proteomes" id="UP000295021"/>
    </source>
</evidence>
<dbReference type="InterPro" id="IPR011738">
    <property type="entry name" value="Phage_CHP"/>
</dbReference>